<protein>
    <submittedName>
        <fullName evidence="1">Uncharacterized protein</fullName>
    </submittedName>
</protein>
<proteinExistence type="predicted"/>
<sequence>MPPLLVMSFSGWYQASMPSPRSARITHASRYSYDCWNDMPATSVDGTLSE</sequence>
<comment type="caution">
    <text evidence="1">The sequence shown here is derived from an EMBL/GenBank/DDBJ whole genome shotgun (WGS) entry which is preliminary data.</text>
</comment>
<keyword evidence="2" id="KW-1185">Reference proteome</keyword>
<evidence type="ECO:0000313" key="2">
    <source>
        <dbReference type="Proteomes" id="UP001267710"/>
    </source>
</evidence>
<gene>
    <name evidence="1" type="ORF">QE399_000461</name>
</gene>
<accession>A0ABU1I6E1</accession>
<dbReference type="EMBL" id="JAVIZX010000001">
    <property type="protein sequence ID" value="MDR6212772.1"/>
    <property type="molecule type" value="Genomic_DNA"/>
</dbReference>
<evidence type="ECO:0000313" key="1">
    <source>
        <dbReference type="EMBL" id="MDR6212772.1"/>
    </source>
</evidence>
<dbReference type="Proteomes" id="UP001267710">
    <property type="component" value="Unassembled WGS sequence"/>
</dbReference>
<name>A0ABU1I6E1_9BURK</name>
<reference evidence="1 2" key="1">
    <citation type="submission" date="2023-08" db="EMBL/GenBank/DDBJ databases">
        <title>Functional and genomic diversity of the sorghum phyllosphere microbiome.</title>
        <authorList>
            <person name="Shade A."/>
        </authorList>
    </citation>
    <scope>NUCLEOTIDE SEQUENCE [LARGE SCALE GENOMIC DNA]</scope>
    <source>
        <strain evidence="1 2">SORGH_AS_0335</strain>
    </source>
</reference>
<organism evidence="1 2">
    <name type="scientific">Paracidovorax wautersii</name>
    <dbReference type="NCBI Taxonomy" id="1177982"/>
    <lineage>
        <taxon>Bacteria</taxon>
        <taxon>Pseudomonadati</taxon>
        <taxon>Pseudomonadota</taxon>
        <taxon>Betaproteobacteria</taxon>
        <taxon>Burkholderiales</taxon>
        <taxon>Comamonadaceae</taxon>
        <taxon>Paracidovorax</taxon>
    </lineage>
</organism>